<protein>
    <submittedName>
        <fullName evidence="1">Uncharacterized protein</fullName>
    </submittedName>
</protein>
<name>A0A6I2U6Y5_9FIRM</name>
<gene>
    <name evidence="1" type="ORF">FYJ76_16780</name>
</gene>
<comment type="caution">
    <text evidence="1">The sequence shown here is derived from an EMBL/GenBank/DDBJ whole genome shotgun (WGS) entry which is preliminary data.</text>
</comment>
<evidence type="ECO:0000313" key="2">
    <source>
        <dbReference type="Proteomes" id="UP000431913"/>
    </source>
</evidence>
<accession>A0A6I2U6Y5</accession>
<sequence>MERTLAWSNHSHHLSKGYEILTASAEAVSMISHVHTLNRL</sequence>
<reference evidence="1 2" key="1">
    <citation type="submission" date="2019-08" db="EMBL/GenBank/DDBJ databases">
        <title>In-depth cultivation of the pig gut microbiome towards novel bacterial diversity and tailored functional studies.</title>
        <authorList>
            <person name="Wylensek D."/>
            <person name="Hitch T.C.A."/>
            <person name="Clavel T."/>
        </authorList>
    </citation>
    <scope>NUCLEOTIDE SEQUENCE [LARGE SCALE GENOMIC DNA]</scope>
    <source>
        <strain evidence="1 2">WCA3-601-WT-6J</strain>
    </source>
</reference>
<evidence type="ECO:0000313" key="1">
    <source>
        <dbReference type="EMBL" id="MST93567.1"/>
    </source>
</evidence>
<organism evidence="1 2">
    <name type="scientific">Ruthenibacterium lactatiformans</name>
    <dbReference type="NCBI Taxonomy" id="1550024"/>
    <lineage>
        <taxon>Bacteria</taxon>
        <taxon>Bacillati</taxon>
        <taxon>Bacillota</taxon>
        <taxon>Clostridia</taxon>
        <taxon>Eubacteriales</taxon>
        <taxon>Oscillospiraceae</taxon>
        <taxon>Ruthenibacterium</taxon>
    </lineage>
</organism>
<dbReference type="Proteomes" id="UP000431913">
    <property type="component" value="Unassembled WGS sequence"/>
</dbReference>
<proteinExistence type="predicted"/>
<dbReference type="EMBL" id="VUNJ01000036">
    <property type="protein sequence ID" value="MST93567.1"/>
    <property type="molecule type" value="Genomic_DNA"/>
</dbReference>
<dbReference type="AlphaFoldDB" id="A0A6I2U6Y5"/>